<dbReference type="RefSeq" id="WP_380051793.1">
    <property type="nucleotide sequence ID" value="NZ_JBHSOH010000039.1"/>
</dbReference>
<keyword evidence="1" id="KW-0645">Protease</keyword>
<organism evidence="5 6">
    <name type="scientific">Deinococcus petrolearius</name>
    <dbReference type="NCBI Taxonomy" id="1751295"/>
    <lineage>
        <taxon>Bacteria</taxon>
        <taxon>Thermotogati</taxon>
        <taxon>Deinococcota</taxon>
        <taxon>Deinococci</taxon>
        <taxon>Deinococcales</taxon>
        <taxon>Deinococcaceae</taxon>
        <taxon>Deinococcus</taxon>
    </lineage>
</organism>
<feature type="transmembrane region" description="Helical" evidence="3">
    <location>
        <begin position="123"/>
        <end position="143"/>
    </location>
</feature>
<evidence type="ECO:0000256" key="3">
    <source>
        <dbReference type="SAM" id="Phobius"/>
    </source>
</evidence>
<proteinExistence type="predicted"/>
<dbReference type="EMBL" id="JBHSOH010000039">
    <property type="protein sequence ID" value="MFC5850094.1"/>
    <property type="molecule type" value="Genomic_DNA"/>
</dbReference>
<evidence type="ECO:0000256" key="2">
    <source>
        <dbReference type="ARBA" id="ARBA00022801"/>
    </source>
</evidence>
<protein>
    <submittedName>
        <fullName evidence="5">ATP-dependent metallopeptidase FtsH/Yme1/Tma family protein</fullName>
    </submittedName>
</protein>
<keyword evidence="6" id="KW-1185">Reference proteome</keyword>
<keyword evidence="3" id="KW-0472">Membrane</keyword>
<dbReference type="Pfam" id="PF06480">
    <property type="entry name" value="FtsH_ext"/>
    <property type="match status" value="1"/>
</dbReference>
<evidence type="ECO:0000259" key="4">
    <source>
        <dbReference type="Pfam" id="PF06480"/>
    </source>
</evidence>
<feature type="transmembrane region" description="Helical" evidence="3">
    <location>
        <begin position="12"/>
        <end position="29"/>
    </location>
</feature>
<gene>
    <name evidence="5" type="ORF">ACFPQ6_17470</name>
</gene>
<name>A0ABW1DSL3_9DEIO</name>
<reference evidence="6" key="1">
    <citation type="journal article" date="2019" name="Int. J. Syst. Evol. Microbiol.">
        <title>The Global Catalogue of Microorganisms (GCM) 10K type strain sequencing project: providing services to taxonomists for standard genome sequencing and annotation.</title>
        <authorList>
            <consortium name="The Broad Institute Genomics Platform"/>
            <consortium name="The Broad Institute Genome Sequencing Center for Infectious Disease"/>
            <person name="Wu L."/>
            <person name="Ma J."/>
        </authorList>
    </citation>
    <scope>NUCLEOTIDE SEQUENCE [LARGE SCALE GENOMIC DNA]</scope>
    <source>
        <strain evidence="6">CGMCC 1.15053</strain>
    </source>
</reference>
<evidence type="ECO:0000313" key="5">
    <source>
        <dbReference type="EMBL" id="MFC5850094.1"/>
    </source>
</evidence>
<comment type="caution">
    <text evidence="5">The sequence shown here is derived from an EMBL/GenBank/DDBJ whole genome shotgun (WGS) entry which is preliminary data.</text>
</comment>
<evidence type="ECO:0000256" key="1">
    <source>
        <dbReference type="ARBA" id="ARBA00022670"/>
    </source>
</evidence>
<evidence type="ECO:0000313" key="6">
    <source>
        <dbReference type="Proteomes" id="UP001595979"/>
    </source>
</evidence>
<feature type="domain" description="Peptidase M41 FtsH extracellular" evidence="4">
    <location>
        <begin position="10"/>
        <end position="116"/>
    </location>
</feature>
<keyword evidence="3" id="KW-1133">Transmembrane helix</keyword>
<keyword evidence="2" id="KW-0378">Hydrolase</keyword>
<dbReference type="Proteomes" id="UP001595979">
    <property type="component" value="Unassembled WGS sequence"/>
</dbReference>
<feature type="non-terminal residue" evidence="5">
    <location>
        <position position="175"/>
    </location>
</feature>
<sequence length="175" mass="17889">MSTPRGKWTWGWGLLAAAAVLLVTVALFSPRGRTGELSLTAFTEALRRGQVETAVITAQNGTAQIEGRLRAAGSATGAAGRAAPQGTEYRTRTLPADPAIALAALQAAGVSVTYAPAARLNVLTLVSGLLTLALIGGLVMLLMRRNSGGNDAAGQFGKSKAAIVSEGQIKLSFAD</sequence>
<dbReference type="InterPro" id="IPR011546">
    <property type="entry name" value="Pept_M41_FtsH_extracell"/>
</dbReference>
<keyword evidence="3" id="KW-0812">Transmembrane</keyword>
<accession>A0ABW1DSL3</accession>